<gene>
    <name evidence="1" type="ORF">PANT1444_LOCUS12560</name>
</gene>
<protein>
    <recommendedName>
        <fullName evidence="2">Mannitol dehydrogenase C-terminal domain-containing protein</fullName>
    </recommendedName>
</protein>
<sequence length="349" mass="36848">MLAALVRVDVRADAGRLRLYAAENDHAAVQVLAETPQLLGGLDGLPIEVIPLLVDRVCTARTISAGQVDTAAEPWAGEIVVMTADDHKLKAAAMTDELGPPSPGSPPSPKALLERRRLLAAPPFSGDGVRWPQSEAEAHLLHRRKILTVNGTHTTLAFHTLAVHEPPPHAGLPKGDYELIRAIALDTAAKPFSTVAADDAAMDAALQVEDAHAMAWAWVVARQLLLLFESDVVVARAALGCERASDAEADAALAEALLDGARVALDRLGRGGDTTKRVLGGGVANRFTGRLKPIASFLDASGASGSSRWLRGALPRQVLRRAKLTETAMRLAVLGLTADAERFTLDASS</sequence>
<dbReference type="AlphaFoldDB" id="A0A7S0ESJ1"/>
<evidence type="ECO:0000313" key="1">
    <source>
        <dbReference type="EMBL" id="CAD8493582.1"/>
    </source>
</evidence>
<organism evidence="1">
    <name type="scientific">Phaeocystis antarctica</name>
    <dbReference type="NCBI Taxonomy" id="33657"/>
    <lineage>
        <taxon>Eukaryota</taxon>
        <taxon>Haptista</taxon>
        <taxon>Haptophyta</taxon>
        <taxon>Prymnesiophyceae</taxon>
        <taxon>Phaeocystales</taxon>
        <taxon>Phaeocystaceae</taxon>
        <taxon>Phaeocystis</taxon>
    </lineage>
</organism>
<evidence type="ECO:0008006" key="2">
    <source>
        <dbReference type="Google" id="ProtNLM"/>
    </source>
</evidence>
<name>A0A7S0ESJ1_9EUKA</name>
<dbReference type="EMBL" id="HBEP01022404">
    <property type="protein sequence ID" value="CAD8493582.1"/>
    <property type="molecule type" value="Transcribed_RNA"/>
</dbReference>
<reference evidence="1" key="1">
    <citation type="submission" date="2021-01" db="EMBL/GenBank/DDBJ databases">
        <authorList>
            <person name="Corre E."/>
            <person name="Pelletier E."/>
            <person name="Niang G."/>
            <person name="Scheremetjew M."/>
            <person name="Finn R."/>
            <person name="Kale V."/>
            <person name="Holt S."/>
            <person name="Cochrane G."/>
            <person name="Meng A."/>
            <person name="Brown T."/>
            <person name="Cohen L."/>
        </authorList>
    </citation>
    <scope>NUCLEOTIDE SEQUENCE</scope>
    <source>
        <strain evidence="1">CCMP1374</strain>
    </source>
</reference>
<accession>A0A7S0ESJ1</accession>
<proteinExistence type="predicted"/>